<dbReference type="SUPFAM" id="SSF51905">
    <property type="entry name" value="FAD/NAD(P)-binding domain"/>
    <property type="match status" value="1"/>
</dbReference>
<dbReference type="InterPro" id="IPR012132">
    <property type="entry name" value="GMC_OxRdtase"/>
</dbReference>
<dbReference type="KEGG" id="sedi:EBB79_11270"/>
<dbReference type="Pfam" id="PF00732">
    <property type="entry name" value="GMC_oxred_N"/>
    <property type="match status" value="1"/>
</dbReference>
<dbReference type="Gene3D" id="3.30.410.40">
    <property type="match status" value="1"/>
</dbReference>
<evidence type="ECO:0000256" key="1">
    <source>
        <dbReference type="ARBA" id="ARBA00001974"/>
    </source>
</evidence>
<dbReference type="Proteomes" id="UP000283063">
    <property type="component" value="Chromosome"/>
</dbReference>
<dbReference type="InterPro" id="IPR000172">
    <property type="entry name" value="GMC_OxRdtase_N"/>
</dbReference>
<dbReference type="InterPro" id="IPR036188">
    <property type="entry name" value="FAD/NAD-bd_sf"/>
</dbReference>
<evidence type="ECO:0000259" key="5">
    <source>
        <dbReference type="Pfam" id="PF00732"/>
    </source>
</evidence>
<evidence type="ECO:0000313" key="7">
    <source>
        <dbReference type="Proteomes" id="UP000283063"/>
    </source>
</evidence>
<protein>
    <recommendedName>
        <fullName evidence="5">Glucose-methanol-choline oxidoreductase N-terminal domain-containing protein</fullName>
    </recommendedName>
</protein>
<evidence type="ECO:0000313" key="6">
    <source>
        <dbReference type="EMBL" id="AZV78399.1"/>
    </source>
</evidence>
<evidence type="ECO:0000256" key="4">
    <source>
        <dbReference type="ARBA" id="ARBA00022827"/>
    </source>
</evidence>
<comment type="cofactor">
    <cofactor evidence="1">
        <name>FAD</name>
        <dbReference type="ChEBI" id="CHEBI:57692"/>
    </cofactor>
</comment>
<reference evidence="6 7" key="1">
    <citation type="submission" date="2018-10" db="EMBL/GenBank/DDBJ databases">
        <title>Parasedimentitalea marina sp. nov., a psychrophilic bacterium isolated from deep seawater of the New Britain Trench.</title>
        <authorList>
            <person name="Cao J."/>
        </authorList>
    </citation>
    <scope>NUCLEOTIDE SEQUENCE [LARGE SCALE GENOMIC DNA]</scope>
    <source>
        <strain evidence="6 7">W43</strain>
    </source>
</reference>
<sequence>MSGRSSVVIQGNVIGSSSSVNVMLYVRGQAEDYDGWAQNGNRGRVYSNVLPVFRDLESNIELSGQFHGTEGGPHVSETGFHHPLSRASIRAAQGAGIPYNPDFNDCAHNRGRVLPDNHSQWSPLGSSGCVLKKS</sequence>
<comment type="similarity">
    <text evidence="2">Belongs to the GMC oxidoreductase family.</text>
</comment>
<name>A0A3T0N326_9RHOB</name>
<dbReference type="GO" id="GO:0050660">
    <property type="term" value="F:flavin adenine dinucleotide binding"/>
    <property type="evidence" value="ECO:0007669"/>
    <property type="project" value="InterPro"/>
</dbReference>
<feature type="domain" description="Glucose-methanol-choline oxidoreductase N-terminal" evidence="5">
    <location>
        <begin position="5"/>
        <end position="112"/>
    </location>
</feature>
<dbReference type="Gene3D" id="3.50.50.60">
    <property type="entry name" value="FAD/NAD(P)-binding domain"/>
    <property type="match status" value="1"/>
</dbReference>
<gene>
    <name evidence="6" type="ORF">EBB79_11270</name>
</gene>
<dbReference type="PANTHER" id="PTHR11552">
    <property type="entry name" value="GLUCOSE-METHANOL-CHOLINE GMC OXIDOREDUCTASE"/>
    <property type="match status" value="1"/>
</dbReference>
<evidence type="ECO:0000256" key="3">
    <source>
        <dbReference type="ARBA" id="ARBA00022630"/>
    </source>
</evidence>
<dbReference type="PANTHER" id="PTHR11552:SF147">
    <property type="entry name" value="CHOLINE DEHYDROGENASE, MITOCHONDRIAL"/>
    <property type="match status" value="1"/>
</dbReference>
<dbReference type="AlphaFoldDB" id="A0A3T0N326"/>
<dbReference type="OrthoDB" id="9785276at2"/>
<accession>A0A3T0N326</accession>
<dbReference type="EMBL" id="CP033219">
    <property type="protein sequence ID" value="AZV78399.1"/>
    <property type="molecule type" value="Genomic_DNA"/>
</dbReference>
<keyword evidence="3" id="KW-0285">Flavoprotein</keyword>
<proteinExistence type="inferred from homology"/>
<keyword evidence="7" id="KW-1185">Reference proteome</keyword>
<evidence type="ECO:0000256" key="2">
    <source>
        <dbReference type="ARBA" id="ARBA00010790"/>
    </source>
</evidence>
<organism evidence="6 7">
    <name type="scientific">Parasedimentitalea marina</name>
    <dbReference type="NCBI Taxonomy" id="2483033"/>
    <lineage>
        <taxon>Bacteria</taxon>
        <taxon>Pseudomonadati</taxon>
        <taxon>Pseudomonadota</taxon>
        <taxon>Alphaproteobacteria</taxon>
        <taxon>Rhodobacterales</taxon>
        <taxon>Paracoccaceae</taxon>
        <taxon>Parasedimentitalea</taxon>
    </lineage>
</organism>
<keyword evidence="4" id="KW-0274">FAD</keyword>
<dbReference type="GO" id="GO:0016614">
    <property type="term" value="F:oxidoreductase activity, acting on CH-OH group of donors"/>
    <property type="evidence" value="ECO:0007669"/>
    <property type="project" value="InterPro"/>
</dbReference>